<protein>
    <submittedName>
        <fullName evidence="2">Uncharacterized protein</fullName>
    </submittedName>
</protein>
<proteinExistence type="predicted"/>
<dbReference type="AlphaFoldDB" id="A0AAV9C5B7"/>
<evidence type="ECO:0000313" key="3">
    <source>
        <dbReference type="Proteomes" id="UP001180020"/>
    </source>
</evidence>
<sequence length="222" mass="24131">MPYQVVLCTVSASADPSDPSHVPTGPQTRVCLLNRSRWDVAGLSPQSPTKYEQVNQEDKEDILIRCSSGGGPNASHESQSDEIEKLHIEEEEKGRPKLVTTKANNDMKKTKRKTKKKIRVCKHDNTTLTRRAGKVRNAGPEFYYYSGFGPRWGRRKRGGVGGGEVCLDVVDSVVGDDELVGSGGGGGGDGVSSSSAYGGEEKNVVKKRGRKRLKSRSLKSLL</sequence>
<dbReference type="PANTHER" id="PTHR34680">
    <property type="entry name" value="EXPRESSED PROTEIN"/>
    <property type="match status" value="1"/>
</dbReference>
<evidence type="ECO:0000313" key="2">
    <source>
        <dbReference type="EMBL" id="KAK1283493.1"/>
    </source>
</evidence>
<evidence type="ECO:0000256" key="1">
    <source>
        <dbReference type="SAM" id="MobiDB-lite"/>
    </source>
</evidence>
<name>A0AAV9C5B7_ACOCL</name>
<comment type="caution">
    <text evidence="2">The sequence shown here is derived from an EMBL/GenBank/DDBJ whole genome shotgun (WGS) entry which is preliminary data.</text>
</comment>
<gene>
    <name evidence="2" type="ORF">QJS10_CPB21g00389</name>
</gene>
<accession>A0AAV9C5B7</accession>
<feature type="region of interest" description="Disordered" evidence="1">
    <location>
        <begin position="178"/>
        <end position="222"/>
    </location>
</feature>
<dbReference type="Proteomes" id="UP001180020">
    <property type="component" value="Unassembled WGS sequence"/>
</dbReference>
<organism evidence="2 3">
    <name type="scientific">Acorus calamus</name>
    <name type="common">Sweet flag</name>
    <dbReference type="NCBI Taxonomy" id="4465"/>
    <lineage>
        <taxon>Eukaryota</taxon>
        <taxon>Viridiplantae</taxon>
        <taxon>Streptophyta</taxon>
        <taxon>Embryophyta</taxon>
        <taxon>Tracheophyta</taxon>
        <taxon>Spermatophyta</taxon>
        <taxon>Magnoliopsida</taxon>
        <taxon>Liliopsida</taxon>
        <taxon>Acoraceae</taxon>
        <taxon>Acorus</taxon>
    </lineage>
</organism>
<dbReference type="PANTHER" id="PTHR34680:SF3">
    <property type="entry name" value="EXPRESSED PROTEIN"/>
    <property type="match status" value="1"/>
</dbReference>
<dbReference type="EMBL" id="JAUJYO010000021">
    <property type="protein sequence ID" value="KAK1283493.1"/>
    <property type="molecule type" value="Genomic_DNA"/>
</dbReference>
<keyword evidence="3" id="KW-1185">Reference proteome</keyword>
<feature type="compositionally biased region" description="Gly residues" evidence="1">
    <location>
        <begin position="181"/>
        <end position="190"/>
    </location>
</feature>
<feature type="compositionally biased region" description="Basic residues" evidence="1">
    <location>
        <begin position="205"/>
        <end position="222"/>
    </location>
</feature>
<reference evidence="2" key="2">
    <citation type="submission" date="2023-06" db="EMBL/GenBank/DDBJ databases">
        <authorList>
            <person name="Ma L."/>
            <person name="Liu K.-W."/>
            <person name="Li Z."/>
            <person name="Hsiao Y.-Y."/>
            <person name="Qi Y."/>
            <person name="Fu T."/>
            <person name="Tang G."/>
            <person name="Zhang D."/>
            <person name="Sun W.-H."/>
            <person name="Liu D.-K."/>
            <person name="Li Y."/>
            <person name="Chen G.-Z."/>
            <person name="Liu X.-D."/>
            <person name="Liao X.-Y."/>
            <person name="Jiang Y.-T."/>
            <person name="Yu X."/>
            <person name="Hao Y."/>
            <person name="Huang J."/>
            <person name="Zhao X.-W."/>
            <person name="Ke S."/>
            <person name="Chen Y.-Y."/>
            <person name="Wu W.-L."/>
            <person name="Hsu J.-L."/>
            <person name="Lin Y.-F."/>
            <person name="Huang M.-D."/>
            <person name="Li C.-Y."/>
            <person name="Huang L."/>
            <person name="Wang Z.-W."/>
            <person name="Zhao X."/>
            <person name="Zhong W.-Y."/>
            <person name="Peng D.-H."/>
            <person name="Ahmad S."/>
            <person name="Lan S."/>
            <person name="Zhang J.-S."/>
            <person name="Tsai W.-C."/>
            <person name="Van De Peer Y."/>
            <person name="Liu Z.-J."/>
        </authorList>
    </citation>
    <scope>NUCLEOTIDE SEQUENCE</scope>
    <source>
        <strain evidence="2">CP</strain>
        <tissue evidence="2">Leaves</tissue>
    </source>
</reference>
<reference evidence="2" key="1">
    <citation type="journal article" date="2023" name="Nat. Commun.">
        <title>Diploid and tetraploid genomes of Acorus and the evolution of monocots.</title>
        <authorList>
            <person name="Ma L."/>
            <person name="Liu K.W."/>
            <person name="Li Z."/>
            <person name="Hsiao Y.Y."/>
            <person name="Qi Y."/>
            <person name="Fu T."/>
            <person name="Tang G.D."/>
            <person name="Zhang D."/>
            <person name="Sun W.H."/>
            <person name="Liu D.K."/>
            <person name="Li Y."/>
            <person name="Chen G.Z."/>
            <person name="Liu X.D."/>
            <person name="Liao X.Y."/>
            <person name="Jiang Y.T."/>
            <person name="Yu X."/>
            <person name="Hao Y."/>
            <person name="Huang J."/>
            <person name="Zhao X.W."/>
            <person name="Ke S."/>
            <person name="Chen Y.Y."/>
            <person name="Wu W.L."/>
            <person name="Hsu J.L."/>
            <person name="Lin Y.F."/>
            <person name="Huang M.D."/>
            <person name="Li C.Y."/>
            <person name="Huang L."/>
            <person name="Wang Z.W."/>
            <person name="Zhao X."/>
            <person name="Zhong W.Y."/>
            <person name="Peng D.H."/>
            <person name="Ahmad S."/>
            <person name="Lan S."/>
            <person name="Zhang J.S."/>
            <person name="Tsai W.C."/>
            <person name="Van de Peer Y."/>
            <person name="Liu Z.J."/>
        </authorList>
    </citation>
    <scope>NUCLEOTIDE SEQUENCE</scope>
    <source>
        <strain evidence="2">CP</strain>
    </source>
</reference>